<comment type="pathway">
    <text evidence="8">Amine and polyamine degradation; ethanolamine degradation.</text>
</comment>
<dbReference type="GO" id="GO:0008851">
    <property type="term" value="F:ethanolamine ammonia-lyase activity"/>
    <property type="evidence" value="ECO:0007669"/>
    <property type="project" value="UniProtKB-UniRule"/>
</dbReference>
<gene>
    <name evidence="8" type="primary">eutC</name>
    <name evidence="9" type="ORF">SAMN05216233_105259</name>
</gene>
<dbReference type="GO" id="GO:0009350">
    <property type="term" value="C:ethanolamine ammonia-lyase complex"/>
    <property type="evidence" value="ECO:0007669"/>
    <property type="project" value="UniProtKB-UniRule"/>
</dbReference>
<dbReference type="Gene3D" id="1.10.30.40">
    <property type="entry name" value="Ethanolamine ammonia-lyase light chain (EutC), N-terminal domain"/>
    <property type="match status" value="1"/>
</dbReference>
<reference evidence="9 10" key="1">
    <citation type="submission" date="2016-10" db="EMBL/GenBank/DDBJ databases">
        <authorList>
            <person name="de Groot N.N."/>
        </authorList>
    </citation>
    <scope>NUCLEOTIDE SEQUENCE [LARGE SCALE GENOMIC DNA]</scope>
    <source>
        <strain evidence="9 10">AA1</strain>
    </source>
</reference>
<dbReference type="Pfam" id="PF05985">
    <property type="entry name" value="EutC"/>
    <property type="match status" value="1"/>
</dbReference>
<evidence type="ECO:0000256" key="8">
    <source>
        <dbReference type="HAMAP-Rule" id="MF_00601"/>
    </source>
</evidence>
<comment type="caution">
    <text evidence="8">Lacks conserved residue(s) required for the propagation of feature annotation.</text>
</comment>
<organism evidence="9 10">
    <name type="scientific">Desulfoluna spongiiphila</name>
    <dbReference type="NCBI Taxonomy" id="419481"/>
    <lineage>
        <taxon>Bacteria</taxon>
        <taxon>Pseudomonadati</taxon>
        <taxon>Thermodesulfobacteriota</taxon>
        <taxon>Desulfobacteria</taxon>
        <taxon>Desulfobacterales</taxon>
        <taxon>Desulfolunaceae</taxon>
        <taxon>Desulfoluna</taxon>
    </lineage>
</organism>
<keyword evidence="2 8" id="KW-0456">Lyase</keyword>
<comment type="catalytic activity">
    <reaction evidence="5 8">
        <text>ethanolamine = acetaldehyde + NH4(+)</text>
        <dbReference type="Rhea" id="RHEA:15313"/>
        <dbReference type="ChEBI" id="CHEBI:15343"/>
        <dbReference type="ChEBI" id="CHEBI:28938"/>
        <dbReference type="ChEBI" id="CHEBI:57603"/>
        <dbReference type="EC" id="4.3.1.7"/>
    </reaction>
</comment>
<dbReference type="PIRSF" id="PIRSF018982">
    <property type="entry name" value="EutC"/>
    <property type="match status" value="1"/>
</dbReference>
<evidence type="ECO:0000313" key="9">
    <source>
        <dbReference type="EMBL" id="SCY23851.1"/>
    </source>
</evidence>
<accession>A0A1G5EAR7</accession>
<dbReference type="Proteomes" id="UP000198870">
    <property type="component" value="Unassembled WGS sequence"/>
</dbReference>
<dbReference type="PANTHER" id="PTHR39330">
    <property type="entry name" value="ETHANOLAMINE AMMONIA-LYASE LIGHT CHAIN"/>
    <property type="match status" value="1"/>
</dbReference>
<evidence type="ECO:0000256" key="5">
    <source>
        <dbReference type="ARBA" id="ARBA00052081"/>
    </source>
</evidence>
<evidence type="ECO:0000256" key="1">
    <source>
        <dbReference type="ARBA" id="ARBA00022628"/>
    </source>
</evidence>
<evidence type="ECO:0000256" key="6">
    <source>
        <dbReference type="ARBA" id="ARBA00067005"/>
    </source>
</evidence>
<dbReference type="Gene3D" id="3.40.50.11240">
    <property type="entry name" value="Ethanolamine ammonia-lyase light chain (EutC)"/>
    <property type="match status" value="1"/>
</dbReference>
<feature type="binding site" evidence="8">
    <location>
        <position position="224"/>
    </location>
    <ligand>
        <name>adenosylcob(III)alamin</name>
        <dbReference type="ChEBI" id="CHEBI:18408"/>
    </ligand>
</feature>
<evidence type="ECO:0000256" key="3">
    <source>
        <dbReference type="ARBA" id="ARBA00023285"/>
    </source>
</evidence>
<dbReference type="EC" id="4.3.1.7" evidence="6 8"/>
<comment type="subunit">
    <text evidence="8">The basic unit is a heterodimer which dimerizes to form tetramers. The heterotetramers trimerize; 6 large subunits form a core ring with 6 small subunits projecting outwards.</text>
</comment>
<dbReference type="HAMAP" id="MF_00601">
    <property type="entry name" value="EutC"/>
    <property type="match status" value="1"/>
</dbReference>
<dbReference type="GO" id="GO:0046336">
    <property type="term" value="P:ethanolamine catabolic process"/>
    <property type="evidence" value="ECO:0007669"/>
    <property type="project" value="UniProtKB-UniRule"/>
</dbReference>
<dbReference type="InterPro" id="IPR042251">
    <property type="entry name" value="EutC_C"/>
</dbReference>
<comment type="cofactor">
    <cofactor evidence="8">
        <name>adenosylcob(III)alamin</name>
        <dbReference type="ChEBI" id="CHEBI:18408"/>
    </cofactor>
    <text evidence="8">Binds between the large and small subunits.</text>
</comment>
<dbReference type="GO" id="GO:0006520">
    <property type="term" value="P:amino acid metabolic process"/>
    <property type="evidence" value="ECO:0007669"/>
    <property type="project" value="InterPro"/>
</dbReference>
<sequence>MITEDKLKNIIAEVLTTMDSSDAAPVASDEPCAAASCEVGEDLAAVDLRKQLLVPEPNNREAYLKMKATTPARIGIWRTGPRYLTGSSLRFRADHAVAQDAVFSNVCPDFIKEWGLLELKTQCADKDEYLTRPDLGRKLDDESIAKAKAECKMNPTVQFVVIDGLSSTAIETNAKDTMAAALQGLKNHGIETGTPFFIRYARVPSMDSASEATQPQVTVALVGERPGLATGESMSAYMVYQCREGISESKRTIISNIHKGGTPAVEAGAQIADIVKKMLEQKASGIDLQI</sequence>
<dbReference type="GO" id="GO:0031471">
    <property type="term" value="C:ethanolamine degradation polyhedral organelle"/>
    <property type="evidence" value="ECO:0007669"/>
    <property type="project" value="UniProtKB-UniRule"/>
</dbReference>
<dbReference type="FunFam" id="3.40.50.11240:FF:000001">
    <property type="entry name" value="Ethanolamine ammonia-lyase light chain"/>
    <property type="match status" value="1"/>
</dbReference>
<dbReference type="UniPathway" id="UPA00560"/>
<keyword evidence="1 8" id="KW-0846">Cobalamin</keyword>
<proteinExistence type="inferred from homology"/>
<evidence type="ECO:0000256" key="7">
    <source>
        <dbReference type="ARBA" id="ARBA00069181"/>
    </source>
</evidence>
<dbReference type="GO" id="GO:0031419">
    <property type="term" value="F:cobalamin binding"/>
    <property type="evidence" value="ECO:0007669"/>
    <property type="project" value="UniProtKB-UniRule"/>
</dbReference>
<dbReference type="NCBIfam" id="NF003971">
    <property type="entry name" value="PRK05465.1"/>
    <property type="match status" value="1"/>
</dbReference>
<evidence type="ECO:0000313" key="10">
    <source>
        <dbReference type="Proteomes" id="UP000198870"/>
    </source>
</evidence>
<comment type="subcellular location">
    <subcellularLocation>
        <location evidence="8">Bacterial microcompartment</location>
    </subcellularLocation>
</comment>
<evidence type="ECO:0000256" key="2">
    <source>
        <dbReference type="ARBA" id="ARBA00023239"/>
    </source>
</evidence>
<keyword evidence="4 8" id="KW-1283">Bacterial microcompartment</keyword>
<feature type="binding site" evidence="8">
    <location>
        <position position="203"/>
    </location>
    <ligand>
        <name>adenosylcob(III)alamin</name>
        <dbReference type="ChEBI" id="CHEBI:18408"/>
    </ligand>
</feature>
<dbReference type="FunFam" id="1.10.30.40:FF:000001">
    <property type="entry name" value="Ethanolamine ammonia-lyase light chain"/>
    <property type="match status" value="1"/>
</dbReference>
<dbReference type="InterPro" id="IPR042255">
    <property type="entry name" value="EutC_N"/>
</dbReference>
<keyword evidence="10" id="KW-1185">Reference proteome</keyword>
<dbReference type="RefSeq" id="WP_175469617.1">
    <property type="nucleotide sequence ID" value="NZ_FMUX01000005.1"/>
</dbReference>
<keyword evidence="3 8" id="KW-0170">Cobalt</keyword>
<comment type="similarity">
    <text evidence="8">Belongs to the EutC family.</text>
</comment>
<dbReference type="PANTHER" id="PTHR39330:SF1">
    <property type="entry name" value="ETHANOLAMINE AMMONIA-LYASE SMALL SUBUNIT"/>
    <property type="match status" value="1"/>
</dbReference>
<protein>
    <recommendedName>
        <fullName evidence="7 8">Ethanolamine ammonia-lyase small subunit</fullName>
        <shortName evidence="8">EAL small subunit</shortName>
        <ecNumber evidence="6 8">4.3.1.7</ecNumber>
    </recommendedName>
</protein>
<name>A0A1G5EAR7_9BACT</name>
<dbReference type="InterPro" id="IPR009246">
    <property type="entry name" value="EutC"/>
</dbReference>
<comment type="function">
    <text evidence="8">Catalyzes the deamination of various vicinal amino-alcohols to oxo compounds. Allows this organism to utilize ethanolamine as the sole source of nitrogen and carbon in the presence of external vitamin B12.</text>
</comment>
<dbReference type="AlphaFoldDB" id="A0A1G5EAR7"/>
<dbReference type="EMBL" id="FMUX01000005">
    <property type="protein sequence ID" value="SCY23851.1"/>
    <property type="molecule type" value="Genomic_DNA"/>
</dbReference>
<evidence type="ECO:0000256" key="4">
    <source>
        <dbReference type="ARBA" id="ARBA00024446"/>
    </source>
</evidence>
<dbReference type="STRING" id="419481.SAMN05216233_105259"/>